<sequence>MRISVASDHRGVELKRAIIAKLESLGHQVSDDGSDGSESVDYPDFASLVACKVSDGAIDRGVLICGTGIGMAIAANKYPGVRAAPCSDEVTAEISRRHNDLNILCLSADLLSARVAERMVEVWVGTEFEGGRHARRLDKIKSIESTCCDHAAIQQTKSEPEPSRQAAK</sequence>
<dbReference type="PANTHER" id="PTHR30345">
    <property type="entry name" value="RIBOSE-5-PHOSPHATE ISOMERASE B"/>
    <property type="match status" value="1"/>
</dbReference>
<dbReference type="PANTHER" id="PTHR30345:SF0">
    <property type="entry name" value="DNA DAMAGE-REPAIR_TOLERATION PROTEIN DRT102"/>
    <property type="match status" value="1"/>
</dbReference>
<dbReference type="EMBL" id="CP036349">
    <property type="protein sequence ID" value="QDV72633.1"/>
    <property type="molecule type" value="Genomic_DNA"/>
</dbReference>
<evidence type="ECO:0000256" key="1">
    <source>
        <dbReference type="ARBA" id="ARBA00008754"/>
    </source>
</evidence>
<dbReference type="EC" id="5.3.1.6" evidence="4"/>
<dbReference type="InterPro" id="IPR003500">
    <property type="entry name" value="RpiB_LacA_LacB"/>
</dbReference>
<protein>
    <submittedName>
        <fullName evidence="4">Ribose-5-phosphate isomerase B</fullName>
        <ecNumber evidence="4">5.3.1.6</ecNumber>
    </submittedName>
</protein>
<dbReference type="NCBIfam" id="TIGR01120">
    <property type="entry name" value="rpiB"/>
    <property type="match status" value="1"/>
</dbReference>
<dbReference type="Proteomes" id="UP000316426">
    <property type="component" value="Chromosome"/>
</dbReference>
<keyword evidence="2 4" id="KW-0413">Isomerase</keyword>
<accession>A0A518K4B1</accession>
<dbReference type="NCBIfam" id="NF004051">
    <property type="entry name" value="PRK05571.1"/>
    <property type="match status" value="1"/>
</dbReference>
<dbReference type="PIRSF" id="PIRSF005384">
    <property type="entry name" value="RpiB_LacA_B"/>
    <property type="match status" value="1"/>
</dbReference>
<organism evidence="4 5">
    <name type="scientific">Botrimarina mediterranea</name>
    <dbReference type="NCBI Taxonomy" id="2528022"/>
    <lineage>
        <taxon>Bacteria</taxon>
        <taxon>Pseudomonadati</taxon>
        <taxon>Planctomycetota</taxon>
        <taxon>Planctomycetia</taxon>
        <taxon>Pirellulales</taxon>
        <taxon>Lacipirellulaceae</taxon>
        <taxon>Botrimarina</taxon>
    </lineage>
</organism>
<evidence type="ECO:0000256" key="3">
    <source>
        <dbReference type="PIRSR" id="PIRSR005384-1"/>
    </source>
</evidence>
<keyword evidence="5" id="KW-1185">Reference proteome</keyword>
<dbReference type="GO" id="GO:0009052">
    <property type="term" value="P:pentose-phosphate shunt, non-oxidative branch"/>
    <property type="evidence" value="ECO:0007669"/>
    <property type="project" value="TreeGrafter"/>
</dbReference>
<dbReference type="GO" id="GO:0004751">
    <property type="term" value="F:ribose-5-phosphate isomerase activity"/>
    <property type="evidence" value="ECO:0007669"/>
    <property type="project" value="UniProtKB-EC"/>
</dbReference>
<evidence type="ECO:0000313" key="5">
    <source>
        <dbReference type="Proteomes" id="UP000316426"/>
    </source>
</evidence>
<dbReference type="GO" id="GO:0019316">
    <property type="term" value="P:D-allose catabolic process"/>
    <property type="evidence" value="ECO:0007669"/>
    <property type="project" value="TreeGrafter"/>
</dbReference>
<name>A0A518K4B1_9BACT</name>
<dbReference type="NCBIfam" id="TIGR00689">
    <property type="entry name" value="rpiB_lacA_lacB"/>
    <property type="match status" value="1"/>
</dbReference>
<dbReference type="AlphaFoldDB" id="A0A518K4B1"/>
<dbReference type="Gene3D" id="3.40.1400.10">
    <property type="entry name" value="Sugar-phosphate isomerase, RpiB/LacA/LacB"/>
    <property type="match status" value="1"/>
</dbReference>
<reference evidence="4 5" key="1">
    <citation type="submission" date="2019-02" db="EMBL/GenBank/DDBJ databases">
        <title>Deep-cultivation of Planctomycetes and their phenomic and genomic characterization uncovers novel biology.</title>
        <authorList>
            <person name="Wiegand S."/>
            <person name="Jogler M."/>
            <person name="Boedeker C."/>
            <person name="Pinto D."/>
            <person name="Vollmers J."/>
            <person name="Rivas-Marin E."/>
            <person name="Kohn T."/>
            <person name="Peeters S.H."/>
            <person name="Heuer A."/>
            <person name="Rast P."/>
            <person name="Oberbeckmann S."/>
            <person name="Bunk B."/>
            <person name="Jeske O."/>
            <person name="Meyerdierks A."/>
            <person name="Storesund J.E."/>
            <person name="Kallscheuer N."/>
            <person name="Luecker S."/>
            <person name="Lage O.M."/>
            <person name="Pohl T."/>
            <person name="Merkel B.J."/>
            <person name="Hornburger P."/>
            <person name="Mueller R.-W."/>
            <person name="Bruemmer F."/>
            <person name="Labrenz M."/>
            <person name="Spormann A.M."/>
            <person name="Op den Camp H."/>
            <person name="Overmann J."/>
            <person name="Amann R."/>
            <person name="Jetten M.S.M."/>
            <person name="Mascher T."/>
            <person name="Medema M.H."/>
            <person name="Devos D.P."/>
            <person name="Kaster A.-K."/>
            <person name="Ovreas L."/>
            <person name="Rohde M."/>
            <person name="Galperin M.Y."/>
            <person name="Jogler C."/>
        </authorList>
    </citation>
    <scope>NUCLEOTIDE SEQUENCE [LARGE SCALE GENOMIC DNA]</scope>
    <source>
        <strain evidence="4 5">Spa11</strain>
    </source>
</reference>
<dbReference type="KEGG" id="bmei:Spa11_08140"/>
<dbReference type="InterPro" id="IPR004785">
    <property type="entry name" value="RpiB"/>
</dbReference>
<dbReference type="InterPro" id="IPR036569">
    <property type="entry name" value="RpiB_LacA_LacB_sf"/>
</dbReference>
<proteinExistence type="inferred from homology"/>
<dbReference type="SUPFAM" id="SSF89623">
    <property type="entry name" value="Ribose/Galactose isomerase RpiB/AlsB"/>
    <property type="match status" value="1"/>
</dbReference>
<comment type="similarity">
    <text evidence="1">Belongs to the LacAB/RpiB family.</text>
</comment>
<evidence type="ECO:0000313" key="4">
    <source>
        <dbReference type="EMBL" id="QDV72633.1"/>
    </source>
</evidence>
<feature type="active site" description="Proton donor" evidence="3">
    <location>
        <position position="98"/>
    </location>
</feature>
<gene>
    <name evidence="4" type="primary">rpiB</name>
    <name evidence="4" type="ORF">Spa11_08140</name>
</gene>
<feature type="active site" description="Proton acceptor" evidence="3">
    <location>
        <position position="65"/>
    </location>
</feature>
<evidence type="ECO:0000256" key="2">
    <source>
        <dbReference type="ARBA" id="ARBA00023235"/>
    </source>
</evidence>
<dbReference type="RefSeq" id="WP_145108229.1">
    <property type="nucleotide sequence ID" value="NZ_CP036349.1"/>
</dbReference>
<dbReference type="Pfam" id="PF02502">
    <property type="entry name" value="LacAB_rpiB"/>
    <property type="match status" value="1"/>
</dbReference>